<dbReference type="STRING" id="311410.LA5095_02177"/>
<feature type="transmembrane region" description="Helical" evidence="1">
    <location>
        <begin position="79"/>
        <end position="98"/>
    </location>
</feature>
<name>A0A0M6ZVI2_9HYPH</name>
<feature type="transmembrane region" description="Helical" evidence="1">
    <location>
        <begin position="191"/>
        <end position="213"/>
    </location>
</feature>
<dbReference type="RefSeq" id="WP_055114826.1">
    <property type="nucleotide sequence ID" value="NZ_CXWA01000002.1"/>
</dbReference>
<dbReference type="SUPFAM" id="SSF48317">
    <property type="entry name" value="Acid phosphatase/Vanadium-dependent haloperoxidase"/>
    <property type="match status" value="1"/>
</dbReference>
<evidence type="ECO:0000259" key="2">
    <source>
        <dbReference type="Pfam" id="PF01569"/>
    </source>
</evidence>
<proteinExistence type="predicted"/>
<dbReference type="AlphaFoldDB" id="A0A0M6ZVI2"/>
<keyword evidence="1" id="KW-1133">Transmembrane helix</keyword>
<feature type="transmembrane region" description="Helical" evidence="1">
    <location>
        <begin position="110"/>
        <end position="129"/>
    </location>
</feature>
<reference evidence="4" key="1">
    <citation type="submission" date="2015-07" db="EMBL/GenBank/DDBJ databases">
        <authorList>
            <person name="Rodrigo-Torres Lidia"/>
            <person name="Arahal R.David."/>
        </authorList>
    </citation>
    <scope>NUCLEOTIDE SEQUENCE [LARGE SCALE GENOMIC DNA]</scope>
    <source>
        <strain evidence="4">CECT 5096</strain>
    </source>
</reference>
<dbReference type="Gene3D" id="1.20.144.10">
    <property type="entry name" value="Phosphatidic acid phosphatase type 2/haloperoxidase"/>
    <property type="match status" value="1"/>
</dbReference>
<dbReference type="Proteomes" id="UP000049983">
    <property type="component" value="Unassembled WGS sequence"/>
</dbReference>
<keyword evidence="1" id="KW-0812">Transmembrane</keyword>
<dbReference type="GeneID" id="97668467"/>
<keyword evidence="1" id="KW-0472">Membrane</keyword>
<evidence type="ECO:0000256" key="1">
    <source>
        <dbReference type="SAM" id="Phobius"/>
    </source>
</evidence>
<dbReference type="Pfam" id="PF01569">
    <property type="entry name" value="PAP2"/>
    <property type="match status" value="1"/>
</dbReference>
<dbReference type="EMBL" id="CXWC01000002">
    <property type="protein sequence ID" value="CTQ66287.1"/>
    <property type="molecule type" value="Genomic_DNA"/>
</dbReference>
<accession>A0A0M6ZVI2</accession>
<dbReference type="CDD" id="cd03396">
    <property type="entry name" value="PAP2_like_6"/>
    <property type="match status" value="1"/>
</dbReference>
<evidence type="ECO:0000313" key="4">
    <source>
        <dbReference type="Proteomes" id="UP000049983"/>
    </source>
</evidence>
<feature type="transmembrane region" description="Helical" evidence="1">
    <location>
        <begin position="166"/>
        <end position="184"/>
    </location>
</feature>
<dbReference type="InterPro" id="IPR000326">
    <property type="entry name" value="PAP2/HPO"/>
</dbReference>
<organism evidence="3 4">
    <name type="scientific">Roseibium album</name>
    <dbReference type="NCBI Taxonomy" id="311410"/>
    <lineage>
        <taxon>Bacteria</taxon>
        <taxon>Pseudomonadati</taxon>
        <taxon>Pseudomonadota</taxon>
        <taxon>Alphaproteobacteria</taxon>
        <taxon>Hyphomicrobiales</taxon>
        <taxon>Stappiaceae</taxon>
        <taxon>Roseibium</taxon>
    </lineage>
</organism>
<feature type="transmembrane region" description="Helical" evidence="1">
    <location>
        <begin position="219"/>
        <end position="237"/>
    </location>
</feature>
<feature type="domain" description="Phosphatidic acid phosphatase type 2/haloperoxidase" evidence="2">
    <location>
        <begin position="113"/>
        <end position="239"/>
    </location>
</feature>
<protein>
    <submittedName>
        <fullName evidence="3">PAP2 (Acid phosphatase) superfamily protein</fullName>
    </submittedName>
</protein>
<evidence type="ECO:0000313" key="3">
    <source>
        <dbReference type="EMBL" id="CTQ66287.1"/>
    </source>
</evidence>
<keyword evidence="4" id="KW-1185">Reference proteome</keyword>
<gene>
    <name evidence="3" type="ORF">LA5096_01033</name>
</gene>
<sequence length="285" mass="32036">MKQTDPLKNSPTSGLRKLIGSCLARPMIAVGLYVCAVSLFFLIFPNVDFWASGLFYSEISGFWASNEPFLRKVRHLGPFLVRVIAVTCVAVLVLKLLVPGRPPIMPLRQPVFLLSTLILGPGILVNAILKDNWGRPRPRYVEEFGGDLPYQPVWKITDYCDSNCSFVSGEASAAIWLTSIAFLVPANWRKAALAFLLPLCLVLSVNRVAFGGHFFSDTLISWGVTLLLILAVHHLLYQRVPPVVSDRKLDEWFTVKGRRLQRRVHRLVLRARAMLRSLVRKISDT</sequence>
<dbReference type="InterPro" id="IPR036938">
    <property type="entry name" value="PAP2/HPO_sf"/>
</dbReference>
<feature type="transmembrane region" description="Helical" evidence="1">
    <location>
        <begin position="23"/>
        <end position="44"/>
    </location>
</feature>